<accession>A0ABM8QRY8</accession>
<dbReference type="EMBL" id="CAJNBK010000002">
    <property type="protein sequence ID" value="CAE6712033.1"/>
    <property type="molecule type" value="Genomic_DNA"/>
</dbReference>
<evidence type="ECO:0000313" key="1">
    <source>
        <dbReference type="EMBL" id="CAE6712033.1"/>
    </source>
</evidence>
<gene>
    <name evidence="1" type="ORF">R69888_01191</name>
</gene>
<dbReference type="Proteomes" id="UP000672526">
    <property type="component" value="Unassembled WGS sequence"/>
</dbReference>
<organism evidence="1 2">
    <name type="scientific">Paraburkholderia haematera</name>
    <dbReference type="NCBI Taxonomy" id="2793077"/>
    <lineage>
        <taxon>Bacteria</taxon>
        <taxon>Pseudomonadati</taxon>
        <taxon>Pseudomonadota</taxon>
        <taxon>Betaproteobacteria</taxon>
        <taxon>Burkholderiales</taxon>
        <taxon>Burkholderiaceae</taxon>
        <taxon>Paraburkholderia</taxon>
    </lineage>
</organism>
<keyword evidence="2" id="KW-1185">Reference proteome</keyword>
<name>A0ABM8QRY8_9BURK</name>
<reference evidence="1 2" key="1">
    <citation type="submission" date="2021-02" db="EMBL/GenBank/DDBJ databases">
        <authorList>
            <person name="Vanwijnsberghe S."/>
        </authorList>
    </citation>
    <scope>NUCLEOTIDE SEQUENCE [LARGE SCALE GENOMIC DNA]</scope>
    <source>
        <strain evidence="1 2">LMG 31837</strain>
    </source>
</reference>
<dbReference type="RefSeq" id="WP_268963871.1">
    <property type="nucleotide sequence ID" value="NZ_CAJNBK010000002.1"/>
</dbReference>
<proteinExistence type="predicted"/>
<evidence type="ECO:0000313" key="2">
    <source>
        <dbReference type="Proteomes" id="UP000672526"/>
    </source>
</evidence>
<protein>
    <submittedName>
        <fullName evidence="1">Uncharacterized protein</fullName>
    </submittedName>
</protein>
<comment type="caution">
    <text evidence="1">The sequence shown here is derived from an EMBL/GenBank/DDBJ whole genome shotgun (WGS) entry which is preliminary data.</text>
</comment>
<sequence>MLYAGRMRVGDLQQMFNSLQRDPVDVPVRRRGALARFYAPVL</sequence>